<keyword evidence="1" id="KW-0833">Ubl conjugation pathway</keyword>
<evidence type="ECO:0000313" key="4">
    <source>
        <dbReference type="Proteomes" id="UP001153620"/>
    </source>
</evidence>
<dbReference type="SMART" id="SM00367">
    <property type="entry name" value="LRR_CC"/>
    <property type="match status" value="5"/>
</dbReference>
<dbReference type="InterPro" id="IPR001810">
    <property type="entry name" value="F-box_dom"/>
</dbReference>
<dbReference type="PROSITE" id="PS50181">
    <property type="entry name" value="FBOX"/>
    <property type="match status" value="1"/>
</dbReference>
<evidence type="ECO:0000256" key="1">
    <source>
        <dbReference type="ARBA" id="ARBA00022786"/>
    </source>
</evidence>
<sequence length="604" mass="70018">MFSDSSTDIHPLINSNNDDLEPQIISQYAQEVVDYSSCYGSHGTISYSALNICGRPCKYPSYGDFAECFSLRHYGPIMDTEYSAIDAQDKITFHDFVVIQFEHFVLPREIKIYETYNPGSVVRIYAYLWSEKKWELLWEDHPVMVEKKSREFFPKIKKIQVPTRVLRLEFNCSLVDYYIGIDAVLLTGIKVVSPVRHPPESKVIMGLIQKKLENVKFIPQVPANDTIEDFLKNDLNKFVDDLRINESEKDIKVRWKKEKIVFDIPEEVLFKIMSYLDLRSLYNCSRVCRKFNVISKDSLLYQNVNLKFYWHRADNKLVKSLMHRCFLIKKLDMSCCGYFGSINDEEFVTFIRVCGKNLTHLRLNSTQFLTGRCLQSIAFRCSNLIELELQNYHSPTNERDFNNLTLLNNLESVNLSRTSVDTFGVTAVIKCNPRLKHLNISFNQQLQIDQICLQMSIHGKNIRSIDMWKCHHLTTAGLRALTCCDTLEVVDFGWNLREESNITESFKNFIQNCPNLTKMILAAVRGVAERDLNNIATYCKNLEHLDLMGIVGITSEAVHKILQECPRLKVVDLSFCENLDDVTLFKWASDYNVCIKRSEVPSDF</sequence>
<reference evidence="3" key="1">
    <citation type="submission" date="2022-01" db="EMBL/GenBank/DDBJ databases">
        <authorList>
            <person name="King R."/>
        </authorList>
    </citation>
    <scope>NUCLEOTIDE SEQUENCE</scope>
</reference>
<feature type="domain" description="F-box" evidence="2">
    <location>
        <begin position="258"/>
        <end position="304"/>
    </location>
</feature>
<dbReference type="Pfam" id="PF12937">
    <property type="entry name" value="F-box-like"/>
    <property type="match status" value="1"/>
</dbReference>
<gene>
    <name evidence="3" type="ORF">CHIRRI_LOCUS14183</name>
</gene>
<dbReference type="InterPro" id="IPR036047">
    <property type="entry name" value="F-box-like_dom_sf"/>
</dbReference>
<protein>
    <recommendedName>
        <fullName evidence="2">F-box domain-containing protein</fullName>
    </recommendedName>
</protein>
<accession>A0A9N9WYS9</accession>
<dbReference type="Gene3D" id="3.80.10.10">
    <property type="entry name" value="Ribonuclease Inhibitor"/>
    <property type="match status" value="2"/>
</dbReference>
<dbReference type="OrthoDB" id="2153609at2759"/>
<evidence type="ECO:0000259" key="2">
    <source>
        <dbReference type="PROSITE" id="PS50181"/>
    </source>
</evidence>
<dbReference type="GO" id="GO:0019005">
    <property type="term" value="C:SCF ubiquitin ligase complex"/>
    <property type="evidence" value="ECO:0007669"/>
    <property type="project" value="TreeGrafter"/>
</dbReference>
<dbReference type="InterPro" id="IPR032675">
    <property type="entry name" value="LRR_dom_sf"/>
</dbReference>
<dbReference type="PANTHER" id="PTHR13318">
    <property type="entry name" value="PARTNER OF PAIRED, ISOFORM B-RELATED"/>
    <property type="match status" value="1"/>
</dbReference>
<dbReference type="PANTHER" id="PTHR13318:SF152">
    <property type="entry name" value="F-BOX_LRR-REPEAT PROTEIN 4"/>
    <property type="match status" value="1"/>
</dbReference>
<dbReference type="SUPFAM" id="SSF52047">
    <property type="entry name" value="RNI-like"/>
    <property type="match status" value="1"/>
</dbReference>
<reference evidence="3" key="2">
    <citation type="submission" date="2022-10" db="EMBL/GenBank/DDBJ databases">
        <authorList>
            <consortium name="ENA_rothamsted_submissions"/>
            <consortium name="culmorum"/>
            <person name="King R."/>
        </authorList>
    </citation>
    <scope>NUCLEOTIDE SEQUENCE</scope>
</reference>
<dbReference type="SMART" id="SM00256">
    <property type="entry name" value="FBOX"/>
    <property type="match status" value="1"/>
</dbReference>
<organism evidence="3 4">
    <name type="scientific">Chironomus riparius</name>
    <dbReference type="NCBI Taxonomy" id="315576"/>
    <lineage>
        <taxon>Eukaryota</taxon>
        <taxon>Metazoa</taxon>
        <taxon>Ecdysozoa</taxon>
        <taxon>Arthropoda</taxon>
        <taxon>Hexapoda</taxon>
        <taxon>Insecta</taxon>
        <taxon>Pterygota</taxon>
        <taxon>Neoptera</taxon>
        <taxon>Endopterygota</taxon>
        <taxon>Diptera</taxon>
        <taxon>Nematocera</taxon>
        <taxon>Chironomoidea</taxon>
        <taxon>Chironomidae</taxon>
        <taxon>Chironominae</taxon>
        <taxon>Chironomus</taxon>
    </lineage>
</organism>
<name>A0A9N9WYS9_9DIPT</name>
<dbReference type="GO" id="GO:0031146">
    <property type="term" value="P:SCF-dependent proteasomal ubiquitin-dependent protein catabolic process"/>
    <property type="evidence" value="ECO:0007669"/>
    <property type="project" value="TreeGrafter"/>
</dbReference>
<dbReference type="EMBL" id="OU895880">
    <property type="protein sequence ID" value="CAG9811374.1"/>
    <property type="molecule type" value="Genomic_DNA"/>
</dbReference>
<dbReference type="InterPro" id="IPR006553">
    <property type="entry name" value="Leu-rich_rpt_Cys-con_subtyp"/>
</dbReference>
<keyword evidence="4" id="KW-1185">Reference proteome</keyword>
<proteinExistence type="predicted"/>
<dbReference type="SUPFAM" id="SSF81383">
    <property type="entry name" value="F-box domain"/>
    <property type="match status" value="1"/>
</dbReference>
<dbReference type="Proteomes" id="UP001153620">
    <property type="component" value="Chromosome 4"/>
</dbReference>
<dbReference type="AlphaFoldDB" id="A0A9N9WYS9"/>
<evidence type="ECO:0000313" key="3">
    <source>
        <dbReference type="EMBL" id="CAG9811374.1"/>
    </source>
</evidence>